<evidence type="ECO:0000313" key="2">
    <source>
        <dbReference type="EMBL" id="KAJ8040050.1"/>
    </source>
</evidence>
<evidence type="ECO:0000256" key="1">
    <source>
        <dbReference type="SAM" id="Phobius"/>
    </source>
</evidence>
<reference evidence="2" key="1">
    <citation type="submission" date="2021-10" db="EMBL/GenBank/DDBJ databases">
        <title>Tropical sea cucumber genome reveals ecological adaptation and Cuvierian tubules defense mechanism.</title>
        <authorList>
            <person name="Chen T."/>
        </authorList>
    </citation>
    <scope>NUCLEOTIDE SEQUENCE</scope>
    <source>
        <strain evidence="2">Nanhai2018</strain>
        <tissue evidence="2">Muscle</tissue>
    </source>
</reference>
<dbReference type="EMBL" id="JAIZAY010000006">
    <property type="protein sequence ID" value="KAJ8040050.1"/>
    <property type="molecule type" value="Genomic_DNA"/>
</dbReference>
<evidence type="ECO:0000313" key="3">
    <source>
        <dbReference type="Proteomes" id="UP001152320"/>
    </source>
</evidence>
<dbReference type="AlphaFoldDB" id="A0A9Q1HBL8"/>
<keyword evidence="1" id="KW-0812">Transmembrane</keyword>
<proteinExistence type="predicted"/>
<protein>
    <recommendedName>
        <fullName evidence="4">BRICHOS domain-containing protein</fullName>
    </recommendedName>
</protein>
<accession>A0A9Q1HBL8</accession>
<evidence type="ECO:0008006" key="4">
    <source>
        <dbReference type="Google" id="ProtNLM"/>
    </source>
</evidence>
<keyword evidence="3" id="KW-1185">Reference proteome</keyword>
<keyword evidence="1" id="KW-1133">Transmembrane helix</keyword>
<organism evidence="2 3">
    <name type="scientific">Holothuria leucospilota</name>
    <name type="common">Black long sea cucumber</name>
    <name type="synonym">Mertensiothuria leucospilota</name>
    <dbReference type="NCBI Taxonomy" id="206669"/>
    <lineage>
        <taxon>Eukaryota</taxon>
        <taxon>Metazoa</taxon>
        <taxon>Echinodermata</taxon>
        <taxon>Eleutherozoa</taxon>
        <taxon>Echinozoa</taxon>
        <taxon>Holothuroidea</taxon>
        <taxon>Aspidochirotacea</taxon>
        <taxon>Aspidochirotida</taxon>
        <taxon>Holothuriidae</taxon>
        <taxon>Holothuria</taxon>
    </lineage>
</organism>
<dbReference type="Proteomes" id="UP001152320">
    <property type="component" value="Chromosome 6"/>
</dbReference>
<name>A0A9Q1HBL8_HOLLE</name>
<gene>
    <name evidence="2" type="ORF">HOLleu_14239</name>
</gene>
<keyword evidence="1" id="KW-0472">Membrane</keyword>
<sequence length="238" mass="27230">MSLEGQSKVNITMDNSSSYIKVDEKMQSKVFLAFGIFTVTFLVGFFVLLIMLLSFRNPTVINNVTTEVAEGPSYQKNYTRGLKFTMEDGVEHYETITSQGDVMNIYDEADGFAATFDYTKNILMVKNLTSKRCFFSRLSYIPNMRVDDMDNLRPFYCQEYQNGTEVSIPDPNMELTTFVQADVIPYEYILLTNDMSVAQQCADGLSYWLNVKGHARNRRAITLSTVIFGIQIEITIDW</sequence>
<feature type="transmembrane region" description="Helical" evidence="1">
    <location>
        <begin position="30"/>
        <end position="55"/>
    </location>
</feature>
<comment type="caution">
    <text evidence="2">The sequence shown here is derived from an EMBL/GenBank/DDBJ whole genome shotgun (WGS) entry which is preliminary data.</text>
</comment>